<keyword evidence="5 6" id="KW-0472">Membrane</keyword>
<feature type="transmembrane region" description="Helical" evidence="6">
    <location>
        <begin position="158"/>
        <end position="176"/>
    </location>
</feature>
<evidence type="ECO:0000256" key="4">
    <source>
        <dbReference type="ARBA" id="ARBA00022989"/>
    </source>
</evidence>
<feature type="transmembrane region" description="Helical" evidence="6">
    <location>
        <begin position="182"/>
        <end position="199"/>
    </location>
</feature>
<evidence type="ECO:0000256" key="6">
    <source>
        <dbReference type="SAM" id="Phobius"/>
    </source>
</evidence>
<dbReference type="Proteomes" id="UP001255246">
    <property type="component" value="Unassembled WGS sequence"/>
</dbReference>
<dbReference type="PANTHER" id="PTHR30250">
    <property type="entry name" value="PST FAMILY PREDICTED COLANIC ACID TRANSPORTER"/>
    <property type="match status" value="1"/>
</dbReference>
<evidence type="ECO:0000313" key="7">
    <source>
        <dbReference type="EMBL" id="MDT0605791.1"/>
    </source>
</evidence>
<organism evidence="7 8">
    <name type="scientific">Croceitalea rosinachiae</name>
    <dbReference type="NCBI Taxonomy" id="3075596"/>
    <lineage>
        <taxon>Bacteria</taxon>
        <taxon>Pseudomonadati</taxon>
        <taxon>Bacteroidota</taxon>
        <taxon>Flavobacteriia</taxon>
        <taxon>Flavobacteriales</taxon>
        <taxon>Flavobacteriaceae</taxon>
        <taxon>Croceitalea</taxon>
    </lineage>
</organism>
<feature type="transmembrane region" description="Helical" evidence="6">
    <location>
        <begin position="306"/>
        <end position="330"/>
    </location>
</feature>
<feature type="transmembrane region" description="Helical" evidence="6">
    <location>
        <begin position="126"/>
        <end position="146"/>
    </location>
</feature>
<feature type="transmembrane region" description="Helical" evidence="6">
    <location>
        <begin position="14"/>
        <end position="34"/>
    </location>
</feature>
<evidence type="ECO:0000313" key="8">
    <source>
        <dbReference type="Proteomes" id="UP001255246"/>
    </source>
</evidence>
<proteinExistence type="predicted"/>
<feature type="transmembrane region" description="Helical" evidence="6">
    <location>
        <begin position="336"/>
        <end position="356"/>
    </location>
</feature>
<evidence type="ECO:0000256" key="2">
    <source>
        <dbReference type="ARBA" id="ARBA00022475"/>
    </source>
</evidence>
<reference evidence="7 8" key="1">
    <citation type="submission" date="2023-09" db="EMBL/GenBank/DDBJ databases">
        <authorList>
            <person name="Rey-Velasco X."/>
        </authorList>
    </citation>
    <scope>NUCLEOTIDE SEQUENCE [LARGE SCALE GENOMIC DNA]</scope>
    <source>
        <strain evidence="7 8">F388</strain>
    </source>
</reference>
<sequence>MIQKLRNIGKEKNVSSLLTNVVIAFLGLLSFMLLTRQLSKELFGDWVLFITLATFVDLLRFGLTRTSVVRLLAGADKERFKNLLGSSCRINLILLGLICIFCWGVLGFLNYSNISLNQGYKLFLTWYPLLALCNLGWNTASALFQAEQNFNRMMFVRFANIGLFVVFLIGNGLWFNLGLLEIVWVNLAVNLISSLWCTIKKWDGLVFLKYADKTIEKELINFGKYSMGTLIGSSLLKSADTLIIGLSPILGSAGIAMYAIPLKLTDLLGIPLRSFTMTAYPRMSKKAIAGDLDGVRKIFYSYSGAITLLFIPVAIFCFVFAEYLILILGGDAYADSLPLLTLVFRVFTVYTLLLPIDRFTGVLLDSINKPKLNLYKVIFMTIANILIDVLAVFVFESLVMVAVGTVLFTLLGIFLGFYFLRKEIQIQSKQILPEGIFFFKNLNAHIGK</sequence>
<keyword evidence="2" id="KW-1003">Cell membrane</keyword>
<feature type="transmembrane region" description="Helical" evidence="6">
    <location>
        <begin position="401"/>
        <end position="420"/>
    </location>
</feature>
<evidence type="ECO:0000256" key="5">
    <source>
        <dbReference type="ARBA" id="ARBA00023136"/>
    </source>
</evidence>
<feature type="transmembrane region" description="Helical" evidence="6">
    <location>
        <begin position="377"/>
        <end position="395"/>
    </location>
</feature>
<dbReference type="RefSeq" id="WP_311349358.1">
    <property type="nucleotide sequence ID" value="NZ_JAVRHR010000001.1"/>
</dbReference>
<keyword evidence="4 6" id="KW-1133">Transmembrane helix</keyword>
<accession>A0ABU3AA21</accession>
<keyword evidence="3 6" id="KW-0812">Transmembrane</keyword>
<evidence type="ECO:0000256" key="3">
    <source>
        <dbReference type="ARBA" id="ARBA00022692"/>
    </source>
</evidence>
<dbReference type="Pfam" id="PF13440">
    <property type="entry name" value="Polysacc_synt_3"/>
    <property type="match status" value="1"/>
</dbReference>
<dbReference type="PANTHER" id="PTHR30250:SF11">
    <property type="entry name" value="O-ANTIGEN TRANSPORTER-RELATED"/>
    <property type="match status" value="1"/>
</dbReference>
<comment type="caution">
    <text evidence="7">The sequence shown here is derived from an EMBL/GenBank/DDBJ whole genome shotgun (WGS) entry which is preliminary data.</text>
</comment>
<feature type="transmembrane region" description="Helical" evidence="6">
    <location>
        <begin position="46"/>
        <end position="63"/>
    </location>
</feature>
<feature type="transmembrane region" description="Helical" evidence="6">
    <location>
        <begin position="83"/>
        <end position="106"/>
    </location>
</feature>
<name>A0ABU3AA21_9FLAO</name>
<protein>
    <submittedName>
        <fullName evidence="7">Oligosaccharide flippase family protein</fullName>
    </submittedName>
</protein>
<dbReference type="EMBL" id="JAVRHR010000001">
    <property type="protein sequence ID" value="MDT0605791.1"/>
    <property type="molecule type" value="Genomic_DNA"/>
</dbReference>
<dbReference type="InterPro" id="IPR050833">
    <property type="entry name" value="Poly_Biosynth_Transport"/>
</dbReference>
<comment type="subcellular location">
    <subcellularLocation>
        <location evidence="1">Cell membrane</location>
        <topology evidence="1">Multi-pass membrane protein</topology>
    </subcellularLocation>
</comment>
<gene>
    <name evidence="7" type="ORF">RM706_02055</name>
</gene>
<evidence type="ECO:0000256" key="1">
    <source>
        <dbReference type="ARBA" id="ARBA00004651"/>
    </source>
</evidence>
<keyword evidence="8" id="KW-1185">Reference proteome</keyword>